<evidence type="ECO:0000313" key="2">
    <source>
        <dbReference type="Proteomes" id="UP000237105"/>
    </source>
</evidence>
<accession>A0A2P5D537</accession>
<protein>
    <submittedName>
        <fullName evidence="1">Uncharacterized protein</fullName>
    </submittedName>
</protein>
<organism evidence="1 2">
    <name type="scientific">Parasponia andersonii</name>
    <name type="common">Sponia andersonii</name>
    <dbReference type="NCBI Taxonomy" id="3476"/>
    <lineage>
        <taxon>Eukaryota</taxon>
        <taxon>Viridiplantae</taxon>
        <taxon>Streptophyta</taxon>
        <taxon>Embryophyta</taxon>
        <taxon>Tracheophyta</taxon>
        <taxon>Spermatophyta</taxon>
        <taxon>Magnoliopsida</taxon>
        <taxon>eudicotyledons</taxon>
        <taxon>Gunneridae</taxon>
        <taxon>Pentapetalae</taxon>
        <taxon>rosids</taxon>
        <taxon>fabids</taxon>
        <taxon>Rosales</taxon>
        <taxon>Cannabaceae</taxon>
        <taxon>Parasponia</taxon>
    </lineage>
</organism>
<keyword evidence="2" id="KW-1185">Reference proteome</keyword>
<feature type="non-terminal residue" evidence="1">
    <location>
        <position position="71"/>
    </location>
</feature>
<comment type="caution">
    <text evidence="1">The sequence shown here is derived from an EMBL/GenBank/DDBJ whole genome shotgun (WGS) entry which is preliminary data.</text>
</comment>
<sequence length="71" mass="7664">MESEAVTEANKLLQNCPPTAIGKSTSDFHDLDSNKGTRAMTSFIDKGLVFYWATTETSDSALDLMASTKSS</sequence>
<gene>
    <name evidence="1" type="ORF">PanWU01x14_095730</name>
</gene>
<evidence type="ECO:0000313" key="1">
    <source>
        <dbReference type="EMBL" id="PON68421.1"/>
    </source>
</evidence>
<name>A0A2P5D537_PARAD</name>
<dbReference type="Proteomes" id="UP000237105">
    <property type="component" value="Unassembled WGS sequence"/>
</dbReference>
<dbReference type="EMBL" id="JXTB01000063">
    <property type="protein sequence ID" value="PON68421.1"/>
    <property type="molecule type" value="Genomic_DNA"/>
</dbReference>
<dbReference type="OrthoDB" id="1932527at2759"/>
<proteinExistence type="predicted"/>
<dbReference type="AlphaFoldDB" id="A0A2P5D537"/>
<reference evidence="2" key="1">
    <citation type="submission" date="2016-06" db="EMBL/GenBank/DDBJ databases">
        <title>Parallel loss of symbiosis genes in relatives of nitrogen-fixing non-legume Parasponia.</title>
        <authorList>
            <person name="Van Velzen R."/>
            <person name="Holmer R."/>
            <person name="Bu F."/>
            <person name="Rutten L."/>
            <person name="Van Zeijl A."/>
            <person name="Liu W."/>
            <person name="Santuari L."/>
            <person name="Cao Q."/>
            <person name="Sharma T."/>
            <person name="Shen D."/>
            <person name="Roswanjaya Y."/>
            <person name="Wardhani T."/>
            <person name="Kalhor M.S."/>
            <person name="Jansen J."/>
            <person name="Van den Hoogen J."/>
            <person name="Gungor B."/>
            <person name="Hartog M."/>
            <person name="Hontelez J."/>
            <person name="Verver J."/>
            <person name="Yang W.-C."/>
            <person name="Schijlen E."/>
            <person name="Repin R."/>
            <person name="Schilthuizen M."/>
            <person name="Schranz E."/>
            <person name="Heidstra R."/>
            <person name="Miyata K."/>
            <person name="Fedorova E."/>
            <person name="Kohlen W."/>
            <person name="Bisseling T."/>
            <person name="Smit S."/>
            <person name="Geurts R."/>
        </authorList>
    </citation>
    <scope>NUCLEOTIDE SEQUENCE [LARGE SCALE GENOMIC DNA]</scope>
    <source>
        <strain evidence="2">cv. WU1-14</strain>
    </source>
</reference>